<dbReference type="Gene3D" id="1.25.40.20">
    <property type="entry name" value="Ankyrin repeat-containing domain"/>
    <property type="match status" value="3"/>
</dbReference>
<keyword evidence="8" id="KW-0442">Lipid degradation</keyword>
<dbReference type="PROSITE" id="PS50088">
    <property type="entry name" value="ANK_REPEAT"/>
    <property type="match status" value="4"/>
</dbReference>
<organism evidence="10 11">
    <name type="scientific">Oncorhynchus mykiss</name>
    <name type="common">Rainbow trout</name>
    <name type="synonym">Salmo gairdneri</name>
    <dbReference type="NCBI Taxonomy" id="8022"/>
    <lineage>
        <taxon>Eukaryota</taxon>
        <taxon>Metazoa</taxon>
        <taxon>Chordata</taxon>
        <taxon>Craniata</taxon>
        <taxon>Vertebrata</taxon>
        <taxon>Euteleostomi</taxon>
        <taxon>Actinopterygii</taxon>
        <taxon>Neopterygii</taxon>
        <taxon>Teleostei</taxon>
        <taxon>Protacanthopterygii</taxon>
        <taxon>Salmoniformes</taxon>
        <taxon>Salmonidae</taxon>
        <taxon>Salmoninae</taxon>
        <taxon>Oncorhynchus</taxon>
    </lineage>
</organism>
<gene>
    <name evidence="10" type="primary">LOC110515366</name>
</gene>
<dbReference type="InterPro" id="IPR036770">
    <property type="entry name" value="Ankyrin_rpt-contain_sf"/>
</dbReference>
<dbReference type="GO" id="GO:0005739">
    <property type="term" value="C:mitochondrion"/>
    <property type="evidence" value="ECO:0007669"/>
    <property type="project" value="TreeGrafter"/>
</dbReference>
<evidence type="ECO:0000259" key="9">
    <source>
        <dbReference type="PROSITE" id="PS51635"/>
    </source>
</evidence>
<evidence type="ECO:0000313" key="10">
    <source>
        <dbReference type="Ensembl" id="ENSOMYP00000122997.1"/>
    </source>
</evidence>
<feature type="short sequence motif" description="GXGXXG" evidence="8">
    <location>
        <begin position="419"/>
        <end position="424"/>
    </location>
</feature>
<dbReference type="AlphaFoldDB" id="A0A8K9V9I6"/>
<keyword evidence="11" id="KW-1185">Reference proteome</keyword>
<dbReference type="GO" id="GO:2000304">
    <property type="term" value="P:positive regulation of ceramide biosynthetic process"/>
    <property type="evidence" value="ECO:0007669"/>
    <property type="project" value="TreeGrafter"/>
</dbReference>
<dbReference type="GO" id="GO:0016042">
    <property type="term" value="P:lipid catabolic process"/>
    <property type="evidence" value="ECO:0007669"/>
    <property type="project" value="UniProtKB-UniRule"/>
</dbReference>
<dbReference type="Pfam" id="PF01734">
    <property type="entry name" value="Patatin"/>
    <property type="match status" value="1"/>
</dbReference>
<dbReference type="SUPFAM" id="SSF48403">
    <property type="entry name" value="Ankyrin repeat"/>
    <property type="match status" value="1"/>
</dbReference>
<evidence type="ECO:0000256" key="3">
    <source>
        <dbReference type="ARBA" id="ARBA00022801"/>
    </source>
</evidence>
<protein>
    <recommendedName>
        <fullName evidence="1">phospholipase A2</fullName>
        <ecNumber evidence="1">3.1.1.4</ecNumber>
    </recommendedName>
</protein>
<dbReference type="GO" id="GO:0035965">
    <property type="term" value="P:cardiolipin acyl-chain remodeling"/>
    <property type="evidence" value="ECO:0007669"/>
    <property type="project" value="TreeGrafter"/>
</dbReference>
<dbReference type="Ensembl" id="ENSOMYT00000122457.1">
    <property type="protein sequence ID" value="ENSOMYP00000122997.1"/>
    <property type="gene ID" value="ENSOMYG00000049417.1"/>
</dbReference>
<dbReference type="Pfam" id="PF00023">
    <property type="entry name" value="Ank"/>
    <property type="match status" value="1"/>
</dbReference>
<evidence type="ECO:0000256" key="7">
    <source>
        <dbReference type="PROSITE-ProRule" id="PRU00023"/>
    </source>
</evidence>
<feature type="repeat" description="ANK" evidence="7">
    <location>
        <begin position="210"/>
        <end position="242"/>
    </location>
</feature>
<reference evidence="10" key="3">
    <citation type="submission" date="2025-09" db="UniProtKB">
        <authorList>
            <consortium name="Ensembl"/>
        </authorList>
    </citation>
    <scope>IDENTIFICATION</scope>
</reference>
<feature type="short sequence motif" description="GXSXG" evidence="8">
    <location>
        <begin position="451"/>
        <end position="455"/>
    </location>
</feature>
<feature type="repeat" description="ANK" evidence="7">
    <location>
        <begin position="147"/>
        <end position="180"/>
    </location>
</feature>
<dbReference type="Gene3D" id="3.40.1090.10">
    <property type="entry name" value="Cytosolic phospholipase A2 catalytic domain"/>
    <property type="match status" value="1"/>
</dbReference>
<feature type="short sequence motif" description="DGA/G" evidence="8">
    <location>
        <begin position="587"/>
        <end position="589"/>
    </location>
</feature>
<accession>A0A8K9V9I6</accession>
<dbReference type="PROSITE" id="PS50297">
    <property type="entry name" value="ANK_REP_REGION"/>
    <property type="match status" value="3"/>
</dbReference>
<dbReference type="PANTHER" id="PTHR24139">
    <property type="entry name" value="CALCIUM-INDEPENDENT PHOSPHOLIPASE A2"/>
    <property type="match status" value="1"/>
</dbReference>
<feature type="repeat" description="ANK" evidence="7">
    <location>
        <begin position="340"/>
        <end position="372"/>
    </location>
</feature>
<dbReference type="InterPro" id="IPR002641">
    <property type="entry name" value="PNPLA_dom"/>
</dbReference>
<dbReference type="SUPFAM" id="SSF52151">
    <property type="entry name" value="FabD/lysophospholipase-like"/>
    <property type="match status" value="1"/>
</dbReference>
<dbReference type="EC" id="3.1.1.4" evidence="1"/>
<feature type="active site" description="Proton acceptor" evidence="8">
    <location>
        <position position="587"/>
    </location>
</feature>
<evidence type="ECO:0000256" key="1">
    <source>
        <dbReference type="ARBA" id="ARBA00013278"/>
    </source>
</evidence>
<dbReference type="GO" id="GO:0047499">
    <property type="term" value="F:calcium-independent phospholipase A2 activity"/>
    <property type="evidence" value="ECO:0007669"/>
    <property type="project" value="InterPro"/>
</dbReference>
<dbReference type="InterPro" id="IPR016035">
    <property type="entry name" value="Acyl_Trfase/lysoPLipase"/>
</dbReference>
<keyword evidence="5 8" id="KW-0443">Lipid metabolism</keyword>
<name>A0A8K9V9I6_ONCMY</name>
<evidence type="ECO:0000256" key="2">
    <source>
        <dbReference type="ARBA" id="ARBA00022737"/>
    </source>
</evidence>
<dbReference type="GeneTree" id="ENSGT00940000158756"/>
<dbReference type="InterPro" id="IPR002110">
    <property type="entry name" value="Ankyrin_rpt"/>
</dbReference>
<keyword evidence="3 8" id="KW-0378">Hydrolase</keyword>
<reference evidence="10" key="2">
    <citation type="submission" date="2025-08" db="UniProtKB">
        <authorList>
            <consortium name="Ensembl"/>
        </authorList>
    </citation>
    <scope>IDENTIFICATION</scope>
</reference>
<feature type="domain" description="PNPLA" evidence="9">
    <location>
        <begin position="415"/>
        <end position="600"/>
    </location>
</feature>
<sequence length="742" mass="81918">MQFLRGVMETVSAVSNLFSNPYRVREVPLSDYSGGGKVKLKEEGRMVLYKNTPCQSWDCLLKCPDTPTVALRLFQVNSEEDAMNWFPQYALKLRPFYETLPLPKPEAVQPIVDCLRSHADWSSAHIAVDTGLRECLKHNHINARDGAGQTPLHLACERGEVACVRELLEECQARTDVKDKNGETPMHCAAKQDSALCSRMCAGVNELNGAGETPLHVSCRLGRVEAVNALLGGGARCDIIGSSGYPIHAAMKYSEKSCAEAVLDADPGQLQVEDAVYGGTPLHWCKTAEMCRTLLERGCLVNYLSKTGESALHVLTKRGRFDASMVLLTHGGEPNLKGQDGNTALHLAMKMDHMELIKALIVFGADVEIHNDLGETPGLIAARTSKGFEDIMHVAAAVGAMSRVREEVDGIDRLLCLDGGGIKGLVLIQLLISLEKEAGRPIKELFDWVSGTSTGGILALAIVHGKDMEYLRCLYFRMKEQVFKGSRPYESAPLEDFLKKEFGENTMMTDVRHPRVMVTSVLADRHPGELHLFRNYDPPSLPRELIMAMYCYNLPNPLGLSEQVVWRAARSSGAAPTYFRPMGRFLDGGLLANNPTLDAMTEIHQYNKSLKAEGRGLEVQRLGVVVSLGTGKPPQVVVNSVDVFRPSNPLELAKSFVGAKELGKMLVDCCTDSDGCAVDRARSWCEMTDTVYHRLSPQLSQEVMLDEVSDAVLVDMLWETQMYLYEQRENVQLLAQQLLNGY</sequence>
<dbReference type="PANTHER" id="PTHR24139:SF34">
    <property type="entry name" value="85_88 KDA CALCIUM-INDEPENDENT PHOSPHOLIPASE A2"/>
    <property type="match status" value="1"/>
</dbReference>
<dbReference type="PROSITE" id="PS51635">
    <property type="entry name" value="PNPLA"/>
    <property type="match status" value="1"/>
</dbReference>
<dbReference type="Proteomes" id="UP000694395">
    <property type="component" value="Chromosome 13"/>
</dbReference>
<keyword evidence="2" id="KW-0677">Repeat</keyword>
<dbReference type="CDD" id="cd07212">
    <property type="entry name" value="Pat_PNPLA9"/>
    <property type="match status" value="1"/>
</dbReference>
<evidence type="ECO:0000256" key="5">
    <source>
        <dbReference type="ARBA" id="ARBA00023098"/>
    </source>
</evidence>
<evidence type="ECO:0000256" key="6">
    <source>
        <dbReference type="ARBA" id="ARBA00023422"/>
    </source>
</evidence>
<keyword evidence="4 7" id="KW-0040">ANK repeat</keyword>
<dbReference type="InterPro" id="IPR047148">
    <property type="entry name" value="PLPL9"/>
</dbReference>
<comment type="catalytic activity">
    <reaction evidence="6">
        <text>a 1,2-diacyl-sn-glycero-3-phosphocholine + H2O = a 1-acyl-sn-glycero-3-phosphocholine + a fatty acid + H(+)</text>
        <dbReference type="Rhea" id="RHEA:15801"/>
        <dbReference type="ChEBI" id="CHEBI:15377"/>
        <dbReference type="ChEBI" id="CHEBI:15378"/>
        <dbReference type="ChEBI" id="CHEBI:28868"/>
        <dbReference type="ChEBI" id="CHEBI:57643"/>
        <dbReference type="ChEBI" id="CHEBI:58168"/>
        <dbReference type="EC" id="3.1.1.4"/>
    </reaction>
    <physiologicalReaction direction="left-to-right" evidence="6">
        <dbReference type="Rhea" id="RHEA:15802"/>
    </physiologicalReaction>
</comment>
<proteinExistence type="predicted"/>
<reference evidence="10" key="1">
    <citation type="submission" date="2020-07" db="EMBL/GenBank/DDBJ databases">
        <title>A long reads based de novo assembly of the rainbow trout Arlee double haploid line genome.</title>
        <authorList>
            <person name="Gao G."/>
            <person name="Palti Y."/>
        </authorList>
    </citation>
    <scope>NUCLEOTIDE SEQUENCE [LARGE SCALE GENOMIC DNA]</scope>
</reference>
<dbReference type="GO" id="GO:0052816">
    <property type="term" value="F:long-chain fatty acyl-CoA hydrolase activity"/>
    <property type="evidence" value="ECO:0007669"/>
    <property type="project" value="TreeGrafter"/>
</dbReference>
<evidence type="ECO:0000256" key="4">
    <source>
        <dbReference type="ARBA" id="ARBA00023043"/>
    </source>
</evidence>
<feature type="active site" description="Nucleophile" evidence="8">
    <location>
        <position position="453"/>
    </location>
</feature>
<evidence type="ECO:0000313" key="11">
    <source>
        <dbReference type="Proteomes" id="UP000694395"/>
    </source>
</evidence>
<dbReference type="SMART" id="SM00248">
    <property type="entry name" value="ANK"/>
    <property type="match status" value="6"/>
</dbReference>
<dbReference type="Pfam" id="PF12796">
    <property type="entry name" value="Ank_2"/>
    <property type="match status" value="2"/>
</dbReference>
<evidence type="ECO:0000256" key="8">
    <source>
        <dbReference type="PROSITE-ProRule" id="PRU01161"/>
    </source>
</evidence>
<feature type="repeat" description="ANK" evidence="7">
    <location>
        <begin position="307"/>
        <end position="339"/>
    </location>
</feature>